<feature type="non-terminal residue" evidence="1">
    <location>
        <position position="1"/>
    </location>
</feature>
<evidence type="ECO:0000313" key="2">
    <source>
        <dbReference type="Proteomes" id="UP000717328"/>
    </source>
</evidence>
<reference evidence="1" key="1">
    <citation type="submission" date="2021-02" db="EMBL/GenBank/DDBJ databases">
        <authorList>
            <person name="Nieuwenhuis M."/>
            <person name="Van De Peppel L.J.J."/>
        </authorList>
    </citation>
    <scope>NUCLEOTIDE SEQUENCE</scope>
    <source>
        <strain evidence="1">D49</strain>
    </source>
</reference>
<dbReference type="AlphaFoldDB" id="A0A9P7GGQ9"/>
<keyword evidence="2" id="KW-1185">Reference proteome</keyword>
<name>A0A9P7GGQ9_9AGAR</name>
<dbReference type="Proteomes" id="UP000717328">
    <property type="component" value="Unassembled WGS sequence"/>
</dbReference>
<proteinExistence type="predicted"/>
<organism evidence="1 2">
    <name type="scientific">Sphagnurus paluster</name>
    <dbReference type="NCBI Taxonomy" id="117069"/>
    <lineage>
        <taxon>Eukaryota</taxon>
        <taxon>Fungi</taxon>
        <taxon>Dikarya</taxon>
        <taxon>Basidiomycota</taxon>
        <taxon>Agaricomycotina</taxon>
        <taxon>Agaricomycetes</taxon>
        <taxon>Agaricomycetidae</taxon>
        <taxon>Agaricales</taxon>
        <taxon>Tricholomatineae</taxon>
        <taxon>Lyophyllaceae</taxon>
        <taxon>Sphagnurus</taxon>
    </lineage>
</organism>
<reference evidence="1" key="2">
    <citation type="submission" date="2021-10" db="EMBL/GenBank/DDBJ databases">
        <title>Phylogenomics reveals ancestral predisposition of the termite-cultivated fungus Termitomyces towards a domesticated lifestyle.</title>
        <authorList>
            <person name="Auxier B."/>
            <person name="Grum-Grzhimaylo A."/>
            <person name="Cardenas M.E."/>
            <person name="Lodge J.D."/>
            <person name="Laessoe T."/>
            <person name="Pedersen O."/>
            <person name="Smith M.E."/>
            <person name="Kuyper T.W."/>
            <person name="Franco-Molano E.A."/>
            <person name="Baroni T.J."/>
            <person name="Aanen D.K."/>
        </authorList>
    </citation>
    <scope>NUCLEOTIDE SEQUENCE</scope>
    <source>
        <strain evidence="1">D49</strain>
    </source>
</reference>
<evidence type="ECO:0000313" key="1">
    <source>
        <dbReference type="EMBL" id="KAG5649671.1"/>
    </source>
</evidence>
<accession>A0A9P7GGQ9</accession>
<sequence>LAHIAALEGELEKMKENFKYQREMKRALRKVRSILICLNNILIFSKENLELQKVRDTCHLL</sequence>
<gene>
    <name evidence="1" type="ORF">H0H81_002574</name>
</gene>
<comment type="caution">
    <text evidence="1">The sequence shown here is derived from an EMBL/GenBank/DDBJ whole genome shotgun (WGS) entry which is preliminary data.</text>
</comment>
<dbReference type="EMBL" id="JABCKI010000791">
    <property type="protein sequence ID" value="KAG5649671.1"/>
    <property type="molecule type" value="Genomic_DNA"/>
</dbReference>
<protein>
    <submittedName>
        <fullName evidence="1">Uncharacterized protein</fullName>
    </submittedName>
</protein>